<dbReference type="RefSeq" id="WP_047915335.1">
    <property type="nucleotide sequence ID" value="NZ_LN774769.1"/>
</dbReference>
<keyword evidence="2" id="KW-0805">Transcription regulation</keyword>
<dbReference type="HOGENOM" id="CLU_039613_6_1_9"/>
<dbReference type="SUPFAM" id="SSF46785">
    <property type="entry name" value="Winged helix' DNA-binding domain"/>
    <property type="match status" value="1"/>
</dbReference>
<dbReference type="EMBL" id="LN774769">
    <property type="protein sequence ID" value="CEN28153.1"/>
    <property type="molecule type" value="Genomic_DNA"/>
</dbReference>
<dbReference type="Gene3D" id="1.10.10.10">
    <property type="entry name" value="Winged helix-like DNA-binding domain superfamily/Winged helix DNA-binding domain"/>
    <property type="match status" value="1"/>
</dbReference>
<evidence type="ECO:0000313" key="5">
    <source>
        <dbReference type="EMBL" id="CEN28153.1"/>
    </source>
</evidence>
<accession>A0A0D6DW31</accession>
<evidence type="ECO:0000256" key="2">
    <source>
        <dbReference type="ARBA" id="ARBA00023015"/>
    </source>
</evidence>
<dbReference type="InterPro" id="IPR036390">
    <property type="entry name" value="WH_DNA-bd_sf"/>
</dbReference>
<keyword evidence="3" id="KW-0804">Transcription</keyword>
<dbReference type="GO" id="GO:0003700">
    <property type="term" value="F:DNA-binding transcription factor activity"/>
    <property type="evidence" value="ECO:0007669"/>
    <property type="project" value="InterPro"/>
</dbReference>
<name>A0A0D6DW31_9LACT</name>
<dbReference type="InterPro" id="IPR000847">
    <property type="entry name" value="LysR_HTH_N"/>
</dbReference>
<dbReference type="Pfam" id="PF00126">
    <property type="entry name" value="HTH_1"/>
    <property type="match status" value="1"/>
</dbReference>
<evidence type="ECO:0000259" key="4">
    <source>
        <dbReference type="PROSITE" id="PS50931"/>
    </source>
</evidence>
<dbReference type="PANTHER" id="PTHR30126">
    <property type="entry name" value="HTH-TYPE TRANSCRIPTIONAL REGULATOR"/>
    <property type="match status" value="1"/>
</dbReference>
<reference evidence="6" key="1">
    <citation type="submission" date="2015-01" db="EMBL/GenBank/DDBJ databases">
        <authorList>
            <person name="Andreevskaya M."/>
        </authorList>
    </citation>
    <scope>NUCLEOTIDE SEQUENCE [LARGE SCALE GENOMIC DNA]</scope>
    <source>
        <strain evidence="6">MKFS47</strain>
    </source>
</reference>
<dbReference type="PANTHER" id="PTHR30126:SF93">
    <property type="entry name" value="HTH LYSR-TYPE DOMAIN-CONTAINING PROTEIN"/>
    <property type="match status" value="1"/>
</dbReference>
<dbReference type="Proteomes" id="UP000033166">
    <property type="component" value="Chromosome I"/>
</dbReference>
<evidence type="ECO:0000256" key="1">
    <source>
        <dbReference type="ARBA" id="ARBA00009437"/>
    </source>
</evidence>
<proteinExistence type="inferred from homology"/>
<sequence>MNFNDLAIFVDIYETGSLNQSAIQLGYAQSNLTARLKKLELDMETRLFIRRYNGLTPTKNGDQFYLFAKEAIQNLTAIKQTFNADKKTILISELLLNDDINNLQTIDITKDTITIKKTSNIASASLKNSFDRIVSFLKLKHLSDMTETRKTINAYYLASPAIDDAKCAYFFVNRDETCPFRQQTLAEFAKDKVVIELDSFENIITCIEAGQGIALLPGYLTKTKKLEKWEGTSRPITYYSYE</sequence>
<dbReference type="STRING" id="1364.LP2241_20516"/>
<dbReference type="AlphaFoldDB" id="A0A0D6DW31"/>
<dbReference type="Gene3D" id="3.40.190.10">
    <property type="entry name" value="Periplasmic binding protein-like II"/>
    <property type="match status" value="1"/>
</dbReference>
<evidence type="ECO:0000313" key="6">
    <source>
        <dbReference type="Proteomes" id="UP000033166"/>
    </source>
</evidence>
<protein>
    <submittedName>
        <fullName evidence="5">LysR-family regulatory protein</fullName>
    </submittedName>
</protein>
<comment type="similarity">
    <text evidence="1">Belongs to the LysR transcriptional regulatory family.</text>
</comment>
<dbReference type="InterPro" id="IPR036388">
    <property type="entry name" value="WH-like_DNA-bd_sf"/>
</dbReference>
<dbReference type="KEGG" id="lpk:LACPI_0953"/>
<gene>
    <name evidence="5" type="ORF">LACPI_0953</name>
</gene>
<feature type="domain" description="HTH lysR-type" evidence="4">
    <location>
        <begin position="1"/>
        <end position="58"/>
    </location>
</feature>
<evidence type="ECO:0000256" key="3">
    <source>
        <dbReference type="ARBA" id="ARBA00023163"/>
    </source>
</evidence>
<dbReference type="PROSITE" id="PS50931">
    <property type="entry name" value="HTH_LYSR"/>
    <property type="match status" value="1"/>
</dbReference>
<organism evidence="5 6">
    <name type="scientific">Pseudolactococcus piscium MKFS47</name>
    <dbReference type="NCBI Taxonomy" id="297352"/>
    <lineage>
        <taxon>Bacteria</taxon>
        <taxon>Bacillati</taxon>
        <taxon>Bacillota</taxon>
        <taxon>Bacilli</taxon>
        <taxon>Lactobacillales</taxon>
        <taxon>Streptococcaceae</taxon>
        <taxon>Pseudolactococcus</taxon>
    </lineage>
</organism>
<dbReference type="GO" id="GO:0000976">
    <property type="term" value="F:transcription cis-regulatory region binding"/>
    <property type="evidence" value="ECO:0007669"/>
    <property type="project" value="TreeGrafter"/>
</dbReference>